<protein>
    <submittedName>
        <fullName evidence="8">Xenobiotic compound monooxygenase A subunit</fullName>
    </submittedName>
</protein>
<feature type="binding site" evidence="6">
    <location>
        <position position="59"/>
    </location>
    <ligand>
        <name>FMN</name>
        <dbReference type="ChEBI" id="CHEBI:58210"/>
    </ligand>
</feature>
<evidence type="ECO:0000313" key="8">
    <source>
        <dbReference type="EMBL" id="EIJ82254.1"/>
    </source>
</evidence>
<dbReference type="InterPro" id="IPR036661">
    <property type="entry name" value="Luciferase-like_sf"/>
</dbReference>
<dbReference type="Pfam" id="PF00296">
    <property type="entry name" value="Bac_luciferase"/>
    <property type="match status" value="1"/>
</dbReference>
<keyword evidence="1 6" id="KW-0285">Flavoprotein</keyword>
<evidence type="ECO:0000256" key="1">
    <source>
        <dbReference type="ARBA" id="ARBA00022630"/>
    </source>
</evidence>
<feature type="binding site" evidence="6">
    <location>
        <position position="153"/>
    </location>
    <ligand>
        <name>FMN</name>
        <dbReference type="ChEBI" id="CHEBI:58210"/>
    </ligand>
</feature>
<keyword evidence="9" id="KW-1185">Reference proteome</keyword>
<dbReference type="PANTHER" id="PTHR30011">
    <property type="entry name" value="ALKANESULFONATE MONOOXYGENASE-RELATED"/>
    <property type="match status" value="1"/>
</dbReference>
<feature type="binding site" evidence="6">
    <location>
        <position position="99"/>
    </location>
    <ligand>
        <name>FMN</name>
        <dbReference type="ChEBI" id="CHEBI:58210"/>
    </ligand>
</feature>
<keyword evidence="4 8" id="KW-0503">Monooxygenase</keyword>
<evidence type="ECO:0000256" key="2">
    <source>
        <dbReference type="ARBA" id="ARBA00022643"/>
    </source>
</evidence>
<dbReference type="Gene3D" id="3.20.20.30">
    <property type="entry name" value="Luciferase-like domain"/>
    <property type="match status" value="1"/>
</dbReference>
<dbReference type="STRING" id="997296.PB1_04970"/>
<dbReference type="PIRSF" id="PIRSF000337">
    <property type="entry name" value="NTA_MOA"/>
    <property type="match status" value="1"/>
</dbReference>
<keyword evidence="2 6" id="KW-0288">FMN</keyword>
<dbReference type="GO" id="GO:0004497">
    <property type="term" value="F:monooxygenase activity"/>
    <property type="evidence" value="ECO:0007669"/>
    <property type="project" value="UniProtKB-KW"/>
</dbReference>
<dbReference type="InterPro" id="IPR016215">
    <property type="entry name" value="NTA_MOA"/>
</dbReference>
<organism evidence="8 9">
    <name type="scientific">Bacillus methanolicus PB1</name>
    <dbReference type="NCBI Taxonomy" id="997296"/>
    <lineage>
        <taxon>Bacteria</taxon>
        <taxon>Bacillati</taxon>
        <taxon>Bacillota</taxon>
        <taxon>Bacilli</taxon>
        <taxon>Bacillales</taxon>
        <taxon>Bacillaceae</taxon>
        <taxon>Bacillus</taxon>
    </lineage>
</organism>
<evidence type="ECO:0000256" key="5">
    <source>
        <dbReference type="ARBA" id="ARBA00033748"/>
    </source>
</evidence>
<dbReference type="CDD" id="cd01095">
    <property type="entry name" value="Nitrilotriacetate_monoxgenase"/>
    <property type="match status" value="1"/>
</dbReference>
<feature type="binding site" evidence="6">
    <location>
        <position position="149"/>
    </location>
    <ligand>
        <name>FMN</name>
        <dbReference type="ChEBI" id="CHEBI:58210"/>
    </ligand>
</feature>
<dbReference type="PANTHER" id="PTHR30011:SF16">
    <property type="entry name" value="C2H2 FINGER DOMAIN TRANSCRIPTION FACTOR (EUROFUNG)-RELATED"/>
    <property type="match status" value="1"/>
</dbReference>
<evidence type="ECO:0000256" key="3">
    <source>
        <dbReference type="ARBA" id="ARBA00023002"/>
    </source>
</evidence>
<comment type="similarity">
    <text evidence="5">Belongs to the NtaA/SnaA/DszA monooxygenase family.</text>
</comment>
<dbReference type="GO" id="GO:0016705">
    <property type="term" value="F:oxidoreductase activity, acting on paired donors, with incorporation or reduction of molecular oxygen"/>
    <property type="evidence" value="ECO:0007669"/>
    <property type="project" value="InterPro"/>
</dbReference>
<feature type="binding site" evidence="6">
    <location>
        <position position="224"/>
    </location>
    <ligand>
        <name>FMN</name>
        <dbReference type="ChEBI" id="CHEBI:58210"/>
    </ligand>
</feature>
<dbReference type="SUPFAM" id="SSF51679">
    <property type="entry name" value="Bacterial luciferase-like"/>
    <property type="match status" value="1"/>
</dbReference>
<feature type="binding site" evidence="6">
    <location>
        <position position="223"/>
    </location>
    <ligand>
        <name>FMN</name>
        <dbReference type="ChEBI" id="CHEBI:58210"/>
    </ligand>
</feature>
<dbReference type="EMBL" id="AFEU01000001">
    <property type="protein sequence ID" value="EIJ82254.1"/>
    <property type="molecule type" value="Genomic_DNA"/>
</dbReference>
<comment type="caution">
    <text evidence="8">The sequence shown here is derived from an EMBL/GenBank/DDBJ whole genome shotgun (WGS) entry which is preliminary data.</text>
</comment>
<evidence type="ECO:0000256" key="4">
    <source>
        <dbReference type="ARBA" id="ARBA00023033"/>
    </source>
</evidence>
<dbReference type="NCBIfam" id="TIGR03860">
    <property type="entry name" value="FMN_nitrolo"/>
    <property type="match status" value="1"/>
</dbReference>
<name>I3E6Y3_BACMT</name>
<dbReference type="PATRIC" id="fig|997296.3.peg.1077"/>
<dbReference type="Proteomes" id="UP000010523">
    <property type="component" value="Unassembled WGS sequence"/>
</dbReference>
<dbReference type="RefSeq" id="WP_003351068.1">
    <property type="nucleotide sequence ID" value="NZ_AFEU01000001.1"/>
</dbReference>
<accession>I3E6Y3</accession>
<gene>
    <name evidence="8" type="ORF">PB1_04970</name>
</gene>
<proteinExistence type="inferred from homology"/>
<evidence type="ECO:0000313" key="9">
    <source>
        <dbReference type="Proteomes" id="UP000010523"/>
    </source>
</evidence>
<dbReference type="InterPro" id="IPR011251">
    <property type="entry name" value="Luciferase-like_dom"/>
</dbReference>
<keyword evidence="3" id="KW-0560">Oxidoreductase</keyword>
<dbReference type="InterPro" id="IPR051260">
    <property type="entry name" value="Diverse_substr_monoxygenases"/>
</dbReference>
<reference evidence="8 9" key="1">
    <citation type="journal article" date="2012" name="Appl. Environ. Microbiol.">
        <title>Genome Sequence of Thermotolerant Bacillus methanolicus: Features and Regulation Related to Methylotrophy and Production of L-Lysine and L-Glutamate from Methanol.</title>
        <authorList>
            <person name="Heggeset T.M."/>
            <person name="Krog A."/>
            <person name="Balzer S."/>
            <person name="Wentzel A."/>
            <person name="Ellingsen T.E."/>
            <person name="Brautaset T."/>
        </authorList>
    </citation>
    <scope>NUCLEOTIDE SEQUENCE [LARGE SCALE GENOMIC DNA]</scope>
    <source>
        <strain evidence="8 9">PB1</strain>
    </source>
</reference>
<evidence type="ECO:0000256" key="6">
    <source>
        <dbReference type="PIRSR" id="PIRSR000337-1"/>
    </source>
</evidence>
<dbReference type="AlphaFoldDB" id="I3E6Y3"/>
<evidence type="ECO:0000259" key="7">
    <source>
        <dbReference type="Pfam" id="PF00296"/>
    </source>
</evidence>
<sequence length="449" mass="50039">MSNGKSHMKLGAFIMSVGHHVAAWRHPEAGATDILNIDFYKNIAQTAERGKFDMLFLADVLSVQDDDVSLKYKASICFEPLTLLSALSTVTKHIGLAATISTSYNEPFHIARKVASLDHISRGRAAWNVVTSNLESEALNFNRKNHLEHAVRYERAREFLEVVKGLWDSWEKDALIIDKKSGVFADEKKVHTLNHQKRFFSVKGPLNISNPPQGHPVIIQAGSSEAGKQLAAETADVIFTAWQTLKEAQAFYKEVKSLVEDYGRSPEDLKIMPGVLPIIGKTEQEAKEKEQLLQELVLPELGVSLLSGLLGIDLSPYPIDGPLPDLPNVDEINGGKSRYQLLLDLAKREKLTIRQLSLRIAGARGHRTIKGTAEQIADQLEEWFINDAADGFNIMAPYFPGGLEDFVDLVIPELQRRGLFRTEYTGKTLRDHLGLKRPGNQFTKALEKA</sequence>
<dbReference type="eggNOG" id="COG2141">
    <property type="taxonomic scope" value="Bacteria"/>
</dbReference>
<feature type="domain" description="Luciferase-like" evidence="7">
    <location>
        <begin position="21"/>
        <end position="382"/>
    </location>
</feature>